<protein>
    <submittedName>
        <fullName evidence="10">Outer membrane receptor for ferrienterochelin and colicins</fullName>
    </submittedName>
</protein>
<accession>G8R6W0</accession>
<evidence type="ECO:0000259" key="9">
    <source>
        <dbReference type="Pfam" id="PF07715"/>
    </source>
</evidence>
<evidence type="ECO:0000313" key="11">
    <source>
        <dbReference type="Proteomes" id="UP000005631"/>
    </source>
</evidence>
<evidence type="ECO:0000256" key="1">
    <source>
        <dbReference type="ARBA" id="ARBA00004571"/>
    </source>
</evidence>
<dbReference type="GO" id="GO:0044718">
    <property type="term" value="P:siderophore transmembrane transport"/>
    <property type="evidence" value="ECO:0007669"/>
    <property type="project" value="TreeGrafter"/>
</dbReference>
<evidence type="ECO:0000256" key="7">
    <source>
        <dbReference type="ARBA" id="ARBA00023237"/>
    </source>
</evidence>
<dbReference type="SUPFAM" id="SSF56935">
    <property type="entry name" value="Porins"/>
    <property type="match status" value="1"/>
</dbReference>
<dbReference type="Proteomes" id="UP000005631">
    <property type="component" value="Chromosome"/>
</dbReference>
<dbReference type="PANTHER" id="PTHR30069">
    <property type="entry name" value="TONB-DEPENDENT OUTER MEMBRANE RECEPTOR"/>
    <property type="match status" value="1"/>
</dbReference>
<feature type="chain" id="PRO_5003514397" evidence="8">
    <location>
        <begin position="22"/>
        <end position="776"/>
    </location>
</feature>
<evidence type="ECO:0000256" key="6">
    <source>
        <dbReference type="ARBA" id="ARBA00023136"/>
    </source>
</evidence>
<keyword evidence="10" id="KW-0675">Receptor</keyword>
<feature type="domain" description="TonB-dependent receptor plug" evidence="9">
    <location>
        <begin position="129"/>
        <end position="223"/>
    </location>
</feature>
<dbReference type="Pfam" id="PF07715">
    <property type="entry name" value="Plug"/>
    <property type="match status" value="1"/>
</dbReference>
<dbReference type="InterPro" id="IPR039426">
    <property type="entry name" value="TonB-dep_rcpt-like"/>
</dbReference>
<dbReference type="RefSeq" id="WP_014201651.1">
    <property type="nucleotide sequence ID" value="NC_016599.1"/>
</dbReference>
<dbReference type="Gene3D" id="2.170.130.10">
    <property type="entry name" value="TonB-dependent receptor, plug domain"/>
    <property type="match status" value="1"/>
</dbReference>
<feature type="signal peptide" evidence="8">
    <location>
        <begin position="1"/>
        <end position="21"/>
    </location>
</feature>
<evidence type="ECO:0000313" key="10">
    <source>
        <dbReference type="EMBL" id="AEV32295.1"/>
    </source>
</evidence>
<dbReference type="SUPFAM" id="SSF49464">
    <property type="entry name" value="Carboxypeptidase regulatory domain-like"/>
    <property type="match status" value="1"/>
</dbReference>
<evidence type="ECO:0000256" key="2">
    <source>
        <dbReference type="ARBA" id="ARBA00022448"/>
    </source>
</evidence>
<evidence type="ECO:0000256" key="4">
    <source>
        <dbReference type="ARBA" id="ARBA00022692"/>
    </source>
</evidence>
<keyword evidence="6" id="KW-0472">Membrane</keyword>
<dbReference type="PANTHER" id="PTHR30069:SF29">
    <property type="entry name" value="HEMOGLOBIN AND HEMOGLOBIN-HAPTOGLOBIN-BINDING PROTEIN 1-RELATED"/>
    <property type="match status" value="1"/>
</dbReference>
<dbReference type="InterPro" id="IPR008969">
    <property type="entry name" value="CarboxyPept-like_regulatory"/>
</dbReference>
<keyword evidence="3" id="KW-1134">Transmembrane beta strand</keyword>
<dbReference type="InterPro" id="IPR036942">
    <property type="entry name" value="Beta-barrel_TonB_sf"/>
</dbReference>
<dbReference type="Gene3D" id="2.60.40.1120">
    <property type="entry name" value="Carboxypeptidase-like, regulatory domain"/>
    <property type="match status" value="1"/>
</dbReference>
<evidence type="ECO:0000256" key="3">
    <source>
        <dbReference type="ARBA" id="ARBA00022452"/>
    </source>
</evidence>
<dbReference type="KEGG" id="oho:Oweho_1295"/>
<dbReference type="GO" id="GO:0015344">
    <property type="term" value="F:siderophore uptake transmembrane transporter activity"/>
    <property type="evidence" value="ECO:0007669"/>
    <property type="project" value="TreeGrafter"/>
</dbReference>
<gene>
    <name evidence="10" type="ordered locus">Oweho_1295</name>
</gene>
<organism evidence="10 11">
    <name type="scientific">Owenweeksia hongkongensis (strain DSM 17368 / CIP 108786 / JCM 12287 / NRRL B-23963 / UST20020801)</name>
    <dbReference type="NCBI Taxonomy" id="926562"/>
    <lineage>
        <taxon>Bacteria</taxon>
        <taxon>Pseudomonadati</taxon>
        <taxon>Bacteroidota</taxon>
        <taxon>Flavobacteriia</taxon>
        <taxon>Flavobacteriales</taxon>
        <taxon>Owenweeksiaceae</taxon>
        <taxon>Owenweeksia</taxon>
    </lineage>
</organism>
<dbReference type="HOGENOM" id="CLU_016599_0_0_10"/>
<keyword evidence="4" id="KW-0812">Transmembrane</keyword>
<dbReference type="GO" id="GO:0009279">
    <property type="term" value="C:cell outer membrane"/>
    <property type="evidence" value="ECO:0007669"/>
    <property type="project" value="UniProtKB-SubCell"/>
</dbReference>
<dbReference type="Pfam" id="PF13715">
    <property type="entry name" value="CarbopepD_reg_2"/>
    <property type="match status" value="1"/>
</dbReference>
<dbReference type="InterPro" id="IPR012910">
    <property type="entry name" value="Plug_dom"/>
</dbReference>
<sequence length="776" mass="86221">MKIKYTLSLVICLFFSALAFAQTGKVRGFVIDKESDAPIPFANVVVQGLSIGAVANDEGYFILSNVPLGKQTIEISFVGYETITEEVVVSEVRIASVKIYMGASSELLQDVEVSADRQERETKVLTGVVSLDPKEIQQFSVGGDADIIKAIQVLPGVVTTGDQGGQLYIRGGAPIQNLITLDGMIVYNPFHSIGFFSVFDADIIQSADVYSGGFNAEYGSRNSAVMDVRTRVANRKEMSGKVFASTYSSKLLLETPMGKKNERGMAPVSLMVSAKTSYLEQSSQIFYPYVETEYDGLPFNFTDVYAKLSSQSDNGSKFNVFGFSFDDGVRFASDNSIDWNSLGAGFNFTAVPASSSVLIDGGASYSNYEIVSIEGAGESPKESSISGFNGGLDFTYFLRENEQFKYGLEAITYRTALKLPAGDFLPKSEEIQNTTELGAYAQYKFTAKRLIIEPGFRVHYYGSQDEVSLEPRLGLKYTINDWLRLKASGGLYSQNLVASNSDRDVVNLFYGFLSGPDDVPSTFRGETIPTALQKAKHVVAGLEIEVSKEITLNIEGYIKDFDQITNVNRNQIYASDNNDPDIAEIYKTKYIVEQGLAQGIDLLATYRTKKLYLWAAYSLSKVTRDDGLQEYYPYFDRRHNLNLVGNYTFGEEGTWEFSLRYNFGTGFPFTPTQGYYSQLTFIDNTGNAQPSQDLTTTNGNPAVIYGDLNDKRLPNYHRVDLSIKKTITLKNENVLELSAGATNILNYENIFYWDREENKRVNQLPIMPTVSLMYSF</sequence>
<keyword evidence="5 8" id="KW-0732">Signal</keyword>
<dbReference type="eggNOG" id="COG4771">
    <property type="taxonomic scope" value="Bacteria"/>
</dbReference>
<dbReference type="STRING" id="926562.Oweho_1295"/>
<evidence type="ECO:0000256" key="8">
    <source>
        <dbReference type="SAM" id="SignalP"/>
    </source>
</evidence>
<dbReference type="OrthoDB" id="9803050at2"/>
<dbReference type="Gene3D" id="2.40.170.20">
    <property type="entry name" value="TonB-dependent receptor, beta-barrel domain"/>
    <property type="match status" value="1"/>
</dbReference>
<dbReference type="InterPro" id="IPR037066">
    <property type="entry name" value="Plug_dom_sf"/>
</dbReference>
<dbReference type="EMBL" id="CP003156">
    <property type="protein sequence ID" value="AEV32295.1"/>
    <property type="molecule type" value="Genomic_DNA"/>
</dbReference>
<reference evidence="10 11" key="1">
    <citation type="journal article" date="2012" name="Stand. Genomic Sci.">
        <title>Genome sequence of the orange-pigmented seawater bacterium Owenweeksia hongkongensis type strain (UST20020801(T)).</title>
        <authorList>
            <person name="Riedel T."/>
            <person name="Held B."/>
            <person name="Nolan M."/>
            <person name="Lucas S."/>
            <person name="Lapidus A."/>
            <person name="Tice H."/>
            <person name="Del Rio T.G."/>
            <person name="Cheng J.F."/>
            <person name="Han C."/>
            <person name="Tapia R."/>
            <person name="Goodwin L.A."/>
            <person name="Pitluck S."/>
            <person name="Liolios K."/>
            <person name="Mavromatis K."/>
            <person name="Pagani I."/>
            <person name="Ivanova N."/>
            <person name="Mikhailova N."/>
            <person name="Pati A."/>
            <person name="Chen A."/>
            <person name="Palaniappan K."/>
            <person name="Rohde M."/>
            <person name="Tindall B.J."/>
            <person name="Detter J.C."/>
            <person name="Goker M."/>
            <person name="Woyke T."/>
            <person name="Bristow J."/>
            <person name="Eisen J.A."/>
            <person name="Markowitz V."/>
            <person name="Hugenholtz P."/>
            <person name="Klenk H.P."/>
            <person name="Kyrpides N.C."/>
        </authorList>
    </citation>
    <scope>NUCLEOTIDE SEQUENCE</scope>
    <source>
        <strain evidence="11">DSM 17368 / JCM 12287 / NRRL B-23963</strain>
    </source>
</reference>
<comment type="subcellular location">
    <subcellularLocation>
        <location evidence="1">Cell outer membrane</location>
        <topology evidence="1">Multi-pass membrane protein</topology>
    </subcellularLocation>
</comment>
<keyword evidence="2" id="KW-0813">Transport</keyword>
<keyword evidence="11" id="KW-1185">Reference proteome</keyword>
<evidence type="ECO:0000256" key="5">
    <source>
        <dbReference type="ARBA" id="ARBA00022729"/>
    </source>
</evidence>
<keyword evidence="7" id="KW-0998">Cell outer membrane</keyword>
<name>G8R6W0_OWEHD</name>
<dbReference type="AlphaFoldDB" id="G8R6W0"/>
<proteinExistence type="predicted"/>